<dbReference type="EMBL" id="JRQD01000002">
    <property type="protein sequence ID" value="KGM07464.1"/>
    <property type="molecule type" value="Genomic_DNA"/>
</dbReference>
<comment type="caution">
    <text evidence="7">The sequence shown here is derived from an EMBL/GenBank/DDBJ whole genome shotgun (WGS) entry which is preliminary data.</text>
</comment>
<name>A0A0A0BK32_9GAMM</name>
<dbReference type="Gene3D" id="2.40.128.270">
    <property type="match status" value="1"/>
</dbReference>
<dbReference type="PROSITE" id="PS51257">
    <property type="entry name" value="PROKAR_LIPOPROTEIN"/>
    <property type="match status" value="1"/>
</dbReference>
<accession>A0A0A0BK32</accession>
<evidence type="ECO:0008006" key="9">
    <source>
        <dbReference type="Google" id="ProtNLM"/>
    </source>
</evidence>
<keyword evidence="4" id="KW-0449">Lipoprotein</keyword>
<dbReference type="PANTHER" id="PTHR35535">
    <property type="entry name" value="HEAT SHOCK PROTEIN HSLJ"/>
    <property type="match status" value="1"/>
</dbReference>
<gene>
    <name evidence="7" type="ORF">LP43_1075</name>
</gene>
<evidence type="ECO:0000259" key="5">
    <source>
        <dbReference type="Pfam" id="PF03724"/>
    </source>
</evidence>
<evidence type="ECO:0000313" key="7">
    <source>
        <dbReference type="EMBL" id="KGM07464.1"/>
    </source>
</evidence>
<evidence type="ECO:0000256" key="3">
    <source>
        <dbReference type="ARBA" id="ARBA00023139"/>
    </source>
</evidence>
<evidence type="ECO:0000256" key="4">
    <source>
        <dbReference type="ARBA" id="ARBA00023288"/>
    </source>
</evidence>
<feature type="domain" description="C-type lysozyme inhibitor" evidence="6">
    <location>
        <begin position="166"/>
        <end position="227"/>
    </location>
</feature>
<dbReference type="SUPFAM" id="SSF141488">
    <property type="entry name" value="YdhA-like"/>
    <property type="match status" value="1"/>
</dbReference>
<evidence type="ECO:0000256" key="1">
    <source>
        <dbReference type="ARBA" id="ARBA00022729"/>
    </source>
</evidence>
<protein>
    <recommendedName>
        <fullName evidence="9">META domain-containing protein</fullName>
    </recommendedName>
</protein>
<dbReference type="PANTHER" id="PTHR35535:SF1">
    <property type="entry name" value="HEAT SHOCK PROTEIN HSLJ"/>
    <property type="match status" value="1"/>
</dbReference>
<dbReference type="Pfam" id="PF03724">
    <property type="entry name" value="META"/>
    <property type="match status" value="1"/>
</dbReference>
<dbReference type="Pfam" id="PF09864">
    <property type="entry name" value="MliC"/>
    <property type="match status" value="1"/>
</dbReference>
<organism evidence="7 8">
    <name type="scientific">Methylophaga thiooxydans</name>
    <dbReference type="NCBI Taxonomy" id="392484"/>
    <lineage>
        <taxon>Bacteria</taxon>
        <taxon>Pseudomonadati</taxon>
        <taxon>Pseudomonadota</taxon>
        <taxon>Gammaproteobacteria</taxon>
        <taxon>Thiotrichales</taxon>
        <taxon>Piscirickettsiaceae</taxon>
        <taxon>Methylophaga</taxon>
    </lineage>
</organism>
<dbReference type="AlphaFoldDB" id="A0A0A0BK32"/>
<dbReference type="Gene3D" id="2.40.128.200">
    <property type="match status" value="1"/>
</dbReference>
<keyword evidence="2" id="KW-0472">Membrane</keyword>
<evidence type="ECO:0000313" key="8">
    <source>
        <dbReference type="Proteomes" id="UP000029999"/>
    </source>
</evidence>
<proteinExistence type="predicted"/>
<keyword evidence="1" id="KW-0732">Signal</keyword>
<dbReference type="RefSeq" id="WP_036312759.1">
    <property type="nucleotide sequence ID" value="NZ_JRQD01000002.1"/>
</dbReference>
<dbReference type="InterPro" id="IPR036328">
    <property type="entry name" value="MliC_sf"/>
</dbReference>
<dbReference type="Proteomes" id="UP000029999">
    <property type="component" value="Unassembled WGS sequence"/>
</dbReference>
<dbReference type="InterPro" id="IPR053147">
    <property type="entry name" value="Hsp_HslJ-like"/>
</dbReference>
<sequence length="235" mass="26116">MRSIISIFILFVSAITLMGCVAENDSTEIVVDLATLSGAWRVEDIDQGGVIDNSMVTMLFEQENRISGSTGCNQYTGNVSLDDKAFQVTTVASTRRACVTALAKQEQRFLDALNDAVRYEIESNTWLLVFDASNKQRLKAIQMEAAPKHHQQDVMLEELQDQAAFFDCGSAGEVGIRFLEPETIEFSIDDRATVLKKVRSASGEKYIGDNITFWNKGSQALFSVDEEQYVCDKSP</sequence>
<dbReference type="InterPro" id="IPR005184">
    <property type="entry name" value="DUF306_Meta_HslJ"/>
</dbReference>
<evidence type="ECO:0000259" key="6">
    <source>
        <dbReference type="Pfam" id="PF09864"/>
    </source>
</evidence>
<keyword evidence="3" id="KW-0564">Palmitate</keyword>
<reference evidence="7 8" key="1">
    <citation type="submission" date="2014-09" db="EMBL/GenBank/DDBJ databases">
        <authorList>
            <person name="Grob C."/>
            <person name="Taubert M."/>
            <person name="Howat A.M."/>
            <person name="Burns O.J."/>
            <person name="Dixon J.L."/>
            <person name="Chen Y."/>
            <person name="Murrell J.C."/>
        </authorList>
    </citation>
    <scope>NUCLEOTIDE SEQUENCE [LARGE SCALE GENOMIC DNA]</scope>
    <source>
        <strain evidence="7">L4</strain>
    </source>
</reference>
<feature type="domain" description="DUF306" evidence="5">
    <location>
        <begin position="36"/>
        <end position="138"/>
    </location>
</feature>
<dbReference type="STRING" id="392484.LP43_1075"/>
<dbReference type="InterPro" id="IPR038670">
    <property type="entry name" value="HslJ-like_sf"/>
</dbReference>
<dbReference type="InterPro" id="IPR018660">
    <property type="entry name" value="MliC"/>
</dbReference>
<evidence type="ECO:0000256" key="2">
    <source>
        <dbReference type="ARBA" id="ARBA00023136"/>
    </source>
</evidence>